<dbReference type="Proteomes" id="UP001055153">
    <property type="component" value="Unassembled WGS sequence"/>
</dbReference>
<dbReference type="EMBL" id="BPQQ01000066">
    <property type="protein sequence ID" value="GJE02986.1"/>
    <property type="molecule type" value="Genomic_DNA"/>
</dbReference>
<dbReference type="InterPro" id="IPR026741">
    <property type="entry name" value="SNO"/>
</dbReference>
<dbReference type="InterPro" id="IPR026937">
    <property type="entry name" value="SBNO_Helicase_C_dom"/>
</dbReference>
<organism evidence="2 3">
    <name type="scientific">Methylobacterium isbiliense</name>
    <dbReference type="NCBI Taxonomy" id="315478"/>
    <lineage>
        <taxon>Bacteria</taxon>
        <taxon>Pseudomonadati</taxon>
        <taxon>Pseudomonadota</taxon>
        <taxon>Alphaproteobacteria</taxon>
        <taxon>Hyphomicrobiales</taxon>
        <taxon>Methylobacteriaceae</taxon>
        <taxon>Methylobacterium</taxon>
    </lineage>
</organism>
<gene>
    <name evidence="2" type="ORF">GMJLKIPL_4937</name>
</gene>
<evidence type="ECO:0000313" key="3">
    <source>
        <dbReference type="Proteomes" id="UP001055153"/>
    </source>
</evidence>
<sequence length="618" mass="67798">MARPTKTLTIPTQHNGDLGYYVLDYLAHSFPTQLFEEFTDGEGNLSSRPVYRDGQPVQCRDAVERRDRLLEHLAALPPVQGALDQVVQRFGTEHVAEVTGRSRRIVRKLGSDGEMRLAVESRAGSANLAETAAFQDDDKRILIFSEAGGTGRSYHADLGAKNRRLRVHYLLEAGWKADAAIQGLGRTNRTNQAQPPLFRPIATDVKAEKRFLSTIARRLDTLGAITRGQRQTGGQGLFRADDNLESVYARAALRQLYMLLYAGKVEGCSLQRFEDATGLSLTDRDGSLKEELPPITQFLNRLLALTIGLQNTLFDVFDGLLRAKIEGAIASGAYDRGVETITAESLTVAERRTIYTHPGTGAETQVFTVARRDRNEPLALAEALDRARERGCRLLVNAKSHRAAVQIPAPSLVLDDGEVERRIRLLRPMERISMASAMLEATSWEEANEDAFASAWASELAEVPAFTESALYVVTGLLLPIWRRLPDEGCRVYRLQTDDGERIIGRQVSPAWVAQALGADAPALPAGDAWIAVLDKGAVLHLAEGLTVRRATVMGGVRVEVTGFSDGMVERLKAMGLVSEIIAWKLRLFVPTGERGPALLGSLLERHPLARVADRAAA</sequence>
<keyword evidence="3" id="KW-1185">Reference proteome</keyword>
<feature type="domain" description="Strawberry notch helicase C" evidence="1">
    <location>
        <begin position="82"/>
        <end position="340"/>
    </location>
</feature>
<name>A0ABQ4SL11_9HYPH</name>
<evidence type="ECO:0000259" key="1">
    <source>
        <dbReference type="Pfam" id="PF13871"/>
    </source>
</evidence>
<comment type="caution">
    <text evidence="2">The sequence shown here is derived from an EMBL/GenBank/DDBJ whole genome shotgun (WGS) entry which is preliminary data.</text>
</comment>
<reference evidence="2" key="2">
    <citation type="submission" date="2021-08" db="EMBL/GenBank/DDBJ databases">
        <authorList>
            <person name="Tani A."/>
            <person name="Ola A."/>
            <person name="Ogura Y."/>
            <person name="Katsura K."/>
            <person name="Hayashi T."/>
        </authorList>
    </citation>
    <scope>NUCLEOTIDE SEQUENCE</scope>
    <source>
        <strain evidence="2">DSM 17168</strain>
    </source>
</reference>
<dbReference type="Pfam" id="PF13871">
    <property type="entry name" value="Helicase_C_4"/>
    <property type="match status" value="1"/>
</dbReference>
<reference evidence="2" key="1">
    <citation type="journal article" date="2021" name="Front. Microbiol.">
        <title>Comprehensive Comparative Genomics and Phenotyping of Methylobacterium Species.</title>
        <authorList>
            <person name="Alessa O."/>
            <person name="Ogura Y."/>
            <person name="Fujitani Y."/>
            <person name="Takami H."/>
            <person name="Hayashi T."/>
            <person name="Sahin N."/>
            <person name="Tani A."/>
        </authorList>
    </citation>
    <scope>NUCLEOTIDE SEQUENCE</scope>
    <source>
        <strain evidence="2">DSM 17168</strain>
    </source>
</reference>
<dbReference type="PANTHER" id="PTHR12706">
    <property type="entry name" value="STRAWBERRY NOTCH-RELATED"/>
    <property type="match status" value="1"/>
</dbReference>
<evidence type="ECO:0000313" key="2">
    <source>
        <dbReference type="EMBL" id="GJE02986.1"/>
    </source>
</evidence>
<dbReference type="PANTHER" id="PTHR12706:SF30">
    <property type="entry name" value="PROTEIN STRAWBERRY NOTCH-RELATED"/>
    <property type="match status" value="1"/>
</dbReference>
<protein>
    <recommendedName>
        <fullName evidence="1">Strawberry notch helicase C domain-containing protein</fullName>
    </recommendedName>
</protein>
<accession>A0ABQ4SL11</accession>
<proteinExistence type="predicted"/>